<name>A0ABW0KAC3_9BACL</name>
<accession>A0ABW0KAC3</accession>
<reference evidence="2" key="1">
    <citation type="journal article" date="2019" name="Int. J. Syst. Evol. Microbiol.">
        <title>The Global Catalogue of Microorganisms (GCM) 10K type strain sequencing project: providing services to taxonomists for standard genome sequencing and annotation.</title>
        <authorList>
            <consortium name="The Broad Institute Genomics Platform"/>
            <consortium name="The Broad Institute Genome Sequencing Center for Infectious Disease"/>
            <person name="Wu L."/>
            <person name="Ma J."/>
        </authorList>
    </citation>
    <scope>NUCLEOTIDE SEQUENCE [LARGE SCALE GENOMIC DNA]</scope>
    <source>
        <strain evidence="2">KACC 11904</strain>
    </source>
</reference>
<dbReference type="EMBL" id="JBHSMJ010000018">
    <property type="protein sequence ID" value="MFC5449461.1"/>
    <property type="molecule type" value="Genomic_DNA"/>
</dbReference>
<dbReference type="RefSeq" id="WP_270884535.1">
    <property type="nucleotide sequence ID" value="NZ_JAQFVF010000071.1"/>
</dbReference>
<keyword evidence="2" id="KW-1185">Reference proteome</keyword>
<organism evidence="1 2">
    <name type="scientific">Paenibacillus aestuarii</name>
    <dbReference type="NCBI Taxonomy" id="516965"/>
    <lineage>
        <taxon>Bacteria</taxon>
        <taxon>Bacillati</taxon>
        <taxon>Bacillota</taxon>
        <taxon>Bacilli</taxon>
        <taxon>Bacillales</taxon>
        <taxon>Paenibacillaceae</taxon>
        <taxon>Paenibacillus</taxon>
    </lineage>
</organism>
<proteinExistence type="predicted"/>
<gene>
    <name evidence="1" type="ORF">ACFPOG_14420</name>
</gene>
<comment type="caution">
    <text evidence="1">The sequence shown here is derived from an EMBL/GenBank/DDBJ whole genome shotgun (WGS) entry which is preliminary data.</text>
</comment>
<protein>
    <submittedName>
        <fullName evidence="1">Uncharacterized protein</fullName>
    </submittedName>
</protein>
<dbReference type="Proteomes" id="UP001596044">
    <property type="component" value="Unassembled WGS sequence"/>
</dbReference>
<sequence>MKKFLLILTILTVVIISTILLDDKIIASRIDKEYNPAKIQQDQEFTPAKPGDENVITVNKAVINGDIQYAKPTIKPSNK</sequence>
<evidence type="ECO:0000313" key="2">
    <source>
        <dbReference type="Proteomes" id="UP001596044"/>
    </source>
</evidence>
<evidence type="ECO:0000313" key="1">
    <source>
        <dbReference type="EMBL" id="MFC5449461.1"/>
    </source>
</evidence>